<keyword evidence="2" id="KW-1185">Reference proteome</keyword>
<dbReference type="PANTHER" id="PTHR36439">
    <property type="entry name" value="BLL4334 PROTEIN"/>
    <property type="match status" value="1"/>
</dbReference>
<dbReference type="EMBL" id="JAMSCK010000001">
    <property type="protein sequence ID" value="MCM8568533.1"/>
    <property type="molecule type" value="Genomic_DNA"/>
</dbReference>
<protein>
    <submittedName>
        <fullName evidence="1">DUF1697 domain-containing protein</fullName>
    </submittedName>
</protein>
<name>A0ABT0YYI2_9FLAO</name>
<accession>A0ABT0YYI2</accession>
<dbReference type="PIRSF" id="PIRSF008502">
    <property type="entry name" value="UCP008502"/>
    <property type="match status" value="1"/>
</dbReference>
<gene>
    <name evidence="1" type="ORF">NE848_04035</name>
</gene>
<evidence type="ECO:0000313" key="1">
    <source>
        <dbReference type="EMBL" id="MCM8568533.1"/>
    </source>
</evidence>
<dbReference type="InterPro" id="IPR012545">
    <property type="entry name" value="DUF1697"/>
</dbReference>
<dbReference type="Proteomes" id="UP001155077">
    <property type="component" value="Unassembled WGS sequence"/>
</dbReference>
<dbReference type="Pfam" id="PF08002">
    <property type="entry name" value="DUF1697"/>
    <property type="match status" value="1"/>
</dbReference>
<dbReference type="PANTHER" id="PTHR36439:SF1">
    <property type="entry name" value="DUF1697 DOMAIN-CONTAINING PROTEIN"/>
    <property type="match status" value="1"/>
</dbReference>
<proteinExistence type="predicted"/>
<dbReference type="SUPFAM" id="SSF160379">
    <property type="entry name" value="SP0830-like"/>
    <property type="match status" value="1"/>
</dbReference>
<comment type="caution">
    <text evidence="1">The sequence shown here is derived from an EMBL/GenBank/DDBJ whole genome shotgun (WGS) entry which is preliminary data.</text>
</comment>
<dbReference type="RefSeq" id="WP_252110926.1">
    <property type="nucleotide sequence ID" value="NZ_JAMSCK010000001.1"/>
</dbReference>
<evidence type="ECO:0000313" key="2">
    <source>
        <dbReference type="Proteomes" id="UP001155077"/>
    </source>
</evidence>
<reference evidence="1" key="1">
    <citation type="submission" date="2022-06" db="EMBL/GenBank/DDBJ databases">
        <title>Gramella sediminis sp. nov., isolated from deep-sea sediment of the Indian Ocean.</title>
        <authorList>
            <person name="Yang L."/>
        </authorList>
    </citation>
    <scope>NUCLEOTIDE SEQUENCE</scope>
    <source>
        <strain evidence="1">HMD3159</strain>
    </source>
</reference>
<sequence>MAKYIAILRGINVGGKKKVLMKDLKETFRELGFSNIQTYVQSGNVVFDTPKDISDRKLEKNIENAIQKAFDFEVPVIVRTPPRLKKVISSNPFKPDNGDIKKYYLVFLKENPQAEGIRKLEEANTPDEFKIDDDHIYIKYSSKYSDSKLNNNFFENKLGVTASTRNWKTIMKLHEIAGTSPV</sequence>
<dbReference type="Gene3D" id="3.30.70.1280">
    <property type="entry name" value="SP0830-like domains"/>
    <property type="match status" value="1"/>
</dbReference>
<organism evidence="1 2">
    <name type="scientific">Gramella jeungdoensis</name>
    <dbReference type="NCBI Taxonomy" id="708091"/>
    <lineage>
        <taxon>Bacteria</taxon>
        <taxon>Pseudomonadati</taxon>
        <taxon>Bacteroidota</taxon>
        <taxon>Flavobacteriia</taxon>
        <taxon>Flavobacteriales</taxon>
        <taxon>Flavobacteriaceae</taxon>
        <taxon>Christiangramia</taxon>
    </lineage>
</organism>